<protein>
    <recommendedName>
        <fullName evidence="2">ribonucleoside-diphosphate reductase</fullName>
        <ecNumber evidence="2">1.17.4.1</ecNumber>
    </recommendedName>
</protein>
<evidence type="ECO:0000256" key="5">
    <source>
        <dbReference type="ARBA" id="ARBA00047754"/>
    </source>
</evidence>
<accession>A0A7M1XNR2</accession>
<organism evidence="7 8">
    <name type="scientific">Treponema rectale</name>
    <dbReference type="NCBI Taxonomy" id="744512"/>
    <lineage>
        <taxon>Bacteria</taxon>
        <taxon>Pseudomonadati</taxon>
        <taxon>Spirochaetota</taxon>
        <taxon>Spirochaetia</taxon>
        <taxon>Spirochaetales</taxon>
        <taxon>Treponemataceae</taxon>
        <taxon>Treponema</taxon>
    </lineage>
</organism>
<dbReference type="Pfam" id="PF12637">
    <property type="entry name" value="TSCPD"/>
    <property type="match status" value="1"/>
</dbReference>
<dbReference type="GO" id="GO:0071897">
    <property type="term" value="P:DNA biosynthetic process"/>
    <property type="evidence" value="ECO:0007669"/>
    <property type="project" value="UniProtKB-KW"/>
</dbReference>
<dbReference type="EMBL" id="CP031517">
    <property type="protein sequence ID" value="QOS41187.1"/>
    <property type="molecule type" value="Genomic_DNA"/>
</dbReference>
<evidence type="ECO:0000256" key="2">
    <source>
        <dbReference type="ARBA" id="ARBA00012274"/>
    </source>
</evidence>
<comment type="catalytic activity">
    <reaction evidence="5">
        <text>a 2'-deoxyribonucleoside 5'-diphosphate + [thioredoxin]-disulfide + H2O = a ribonucleoside 5'-diphosphate + [thioredoxin]-dithiol</text>
        <dbReference type="Rhea" id="RHEA:23252"/>
        <dbReference type="Rhea" id="RHEA-COMP:10698"/>
        <dbReference type="Rhea" id="RHEA-COMP:10700"/>
        <dbReference type="ChEBI" id="CHEBI:15377"/>
        <dbReference type="ChEBI" id="CHEBI:29950"/>
        <dbReference type="ChEBI" id="CHEBI:50058"/>
        <dbReference type="ChEBI" id="CHEBI:57930"/>
        <dbReference type="ChEBI" id="CHEBI:73316"/>
        <dbReference type="EC" id="1.17.4.1"/>
    </reaction>
</comment>
<keyword evidence="4" id="KW-0547">Nucleotide-binding</keyword>
<comment type="similarity">
    <text evidence="1">Belongs to the ribonucleoside diphosphate reductase class-2 family.</text>
</comment>
<dbReference type="Proteomes" id="UP000593591">
    <property type="component" value="Chromosome"/>
</dbReference>
<evidence type="ECO:0000256" key="4">
    <source>
        <dbReference type="ARBA" id="ARBA00022741"/>
    </source>
</evidence>
<dbReference type="InterPro" id="IPR024434">
    <property type="entry name" value="TSCPD_dom"/>
</dbReference>
<dbReference type="EC" id="1.17.4.1" evidence="2"/>
<dbReference type="GO" id="GO:0000166">
    <property type="term" value="F:nucleotide binding"/>
    <property type="evidence" value="ECO:0007669"/>
    <property type="project" value="UniProtKB-KW"/>
</dbReference>
<evidence type="ECO:0000313" key="8">
    <source>
        <dbReference type="Proteomes" id="UP000593591"/>
    </source>
</evidence>
<feature type="domain" description="TSCPD" evidence="6">
    <location>
        <begin position="3"/>
        <end position="80"/>
    </location>
</feature>
<sequence length="86" mass="9241">MEYQPKGVCSRLMVLSIDDEKDVITDFNVVGGCSGNLAGIRRLIIGMSVQDVANKLAGTTCGFKNTSCPDQLSLALKSYLARKENA</sequence>
<dbReference type="KEGG" id="trc:DYE49_00145"/>
<dbReference type="NCBIfam" id="TIGR03905">
    <property type="entry name" value="TIGR03905_4_Cys"/>
    <property type="match status" value="1"/>
</dbReference>
<reference evidence="7 8" key="1">
    <citation type="submission" date="2018-08" db="EMBL/GenBank/DDBJ databases">
        <title>The first complete genome of Treponema rectale (CHPAT), a commensal spirochete of the bovine rectum.</title>
        <authorList>
            <person name="Staton G.J."/>
            <person name="Clegg S.R."/>
            <person name="Carter S.D."/>
            <person name="Radford A.D."/>
            <person name="Darby A."/>
            <person name="Hall N."/>
            <person name="Birtles R.J."/>
            <person name="Evans N.J."/>
        </authorList>
    </citation>
    <scope>NUCLEOTIDE SEQUENCE [LARGE SCALE GENOMIC DNA]</scope>
    <source>
        <strain evidence="7 8">CHPA</strain>
    </source>
</reference>
<evidence type="ECO:0000256" key="1">
    <source>
        <dbReference type="ARBA" id="ARBA00007405"/>
    </source>
</evidence>
<dbReference type="InterPro" id="IPR023806">
    <property type="entry name" value="CHP03905"/>
</dbReference>
<dbReference type="GO" id="GO:0004748">
    <property type="term" value="F:ribonucleoside-diphosphate reductase activity, thioredoxin disulfide as acceptor"/>
    <property type="evidence" value="ECO:0007669"/>
    <property type="project" value="UniProtKB-EC"/>
</dbReference>
<gene>
    <name evidence="7" type="ORF">DYE49_00145</name>
</gene>
<evidence type="ECO:0000256" key="3">
    <source>
        <dbReference type="ARBA" id="ARBA00022634"/>
    </source>
</evidence>
<evidence type="ECO:0000313" key="7">
    <source>
        <dbReference type="EMBL" id="QOS41187.1"/>
    </source>
</evidence>
<proteinExistence type="inferred from homology"/>
<name>A0A7M1XNR2_9SPIR</name>
<keyword evidence="3" id="KW-0237">DNA synthesis</keyword>
<evidence type="ECO:0000259" key="6">
    <source>
        <dbReference type="Pfam" id="PF12637"/>
    </source>
</evidence>
<dbReference type="AlphaFoldDB" id="A0A7M1XNR2"/>